<gene>
    <name evidence="2" type="ORF">LITE_LOCUS44998</name>
</gene>
<feature type="compositionally biased region" description="Pro residues" evidence="1">
    <location>
        <begin position="47"/>
        <end position="59"/>
    </location>
</feature>
<proteinExistence type="predicted"/>
<dbReference type="EMBL" id="CAMGYJ010000010">
    <property type="protein sequence ID" value="CAI0549051.1"/>
    <property type="molecule type" value="Genomic_DNA"/>
</dbReference>
<sequence length="126" mass="13746">MDGAHRPLRLLQAGLALRRHHQDKEELLLLPRQLHDSARHRPGGFPNLPPVLPHHSPLPPLRLALPLHVPPLRPAPGRNGADLLGSGDARDLDSGDGGRRLPDQRGVAADLGDHGWVGNCVRPRRV</sequence>
<feature type="region of interest" description="Disordered" evidence="1">
    <location>
        <begin position="32"/>
        <end position="59"/>
    </location>
</feature>
<evidence type="ECO:0000313" key="3">
    <source>
        <dbReference type="Proteomes" id="UP001154282"/>
    </source>
</evidence>
<evidence type="ECO:0000313" key="2">
    <source>
        <dbReference type="EMBL" id="CAI0549051.1"/>
    </source>
</evidence>
<feature type="region of interest" description="Disordered" evidence="1">
    <location>
        <begin position="72"/>
        <end position="106"/>
    </location>
</feature>
<evidence type="ECO:0000256" key="1">
    <source>
        <dbReference type="SAM" id="MobiDB-lite"/>
    </source>
</evidence>
<comment type="caution">
    <text evidence="2">The sequence shown here is derived from an EMBL/GenBank/DDBJ whole genome shotgun (WGS) entry which is preliminary data.</text>
</comment>
<organism evidence="2 3">
    <name type="scientific">Linum tenue</name>
    <dbReference type="NCBI Taxonomy" id="586396"/>
    <lineage>
        <taxon>Eukaryota</taxon>
        <taxon>Viridiplantae</taxon>
        <taxon>Streptophyta</taxon>
        <taxon>Embryophyta</taxon>
        <taxon>Tracheophyta</taxon>
        <taxon>Spermatophyta</taxon>
        <taxon>Magnoliopsida</taxon>
        <taxon>eudicotyledons</taxon>
        <taxon>Gunneridae</taxon>
        <taxon>Pentapetalae</taxon>
        <taxon>rosids</taxon>
        <taxon>fabids</taxon>
        <taxon>Malpighiales</taxon>
        <taxon>Linaceae</taxon>
        <taxon>Linum</taxon>
    </lineage>
</organism>
<reference evidence="2" key="1">
    <citation type="submission" date="2022-08" db="EMBL/GenBank/DDBJ databases">
        <authorList>
            <person name="Gutierrez-Valencia J."/>
        </authorList>
    </citation>
    <scope>NUCLEOTIDE SEQUENCE</scope>
</reference>
<keyword evidence="3" id="KW-1185">Reference proteome</keyword>
<accession>A0AAV0QVW5</accession>
<feature type="compositionally biased region" description="Basic and acidic residues" evidence="1">
    <location>
        <begin position="88"/>
        <end position="103"/>
    </location>
</feature>
<dbReference type="Proteomes" id="UP001154282">
    <property type="component" value="Unassembled WGS sequence"/>
</dbReference>
<name>A0AAV0QVW5_9ROSI</name>
<protein>
    <submittedName>
        <fullName evidence="2">Uncharacterized protein</fullName>
    </submittedName>
</protein>
<dbReference type="AlphaFoldDB" id="A0AAV0QVW5"/>